<evidence type="ECO:0000313" key="6">
    <source>
        <dbReference type="EMBL" id="SMD31482.1"/>
    </source>
</evidence>
<dbReference type="GO" id="GO:0008168">
    <property type="term" value="F:methyltransferase activity"/>
    <property type="evidence" value="ECO:0007669"/>
    <property type="project" value="UniProtKB-UniRule"/>
</dbReference>
<keyword evidence="2 5" id="KW-0489">Methyltransferase</keyword>
<dbReference type="Gene3D" id="3.40.50.10720">
    <property type="entry name" value="CbiD-like domains"/>
    <property type="match status" value="1"/>
</dbReference>
<dbReference type="Proteomes" id="UP000192315">
    <property type="component" value="Unassembled WGS sequence"/>
</dbReference>
<comment type="pathway">
    <text evidence="5">Cofactor biosynthesis; adenosylcobalamin biosynthesis; cob(II)yrinate a,c-diamide from sirohydrochlorin (anaerobic route): step 6/10.</text>
</comment>
<gene>
    <name evidence="5" type="primary">cbiD</name>
    <name evidence="6" type="ORF">SAMN02745355_1427</name>
</gene>
<dbReference type="Gene3D" id="3.30.2110.10">
    <property type="entry name" value="CbiD-like"/>
    <property type="match status" value="1"/>
</dbReference>
<dbReference type="InterPro" id="IPR002748">
    <property type="entry name" value="CbiD"/>
</dbReference>
<dbReference type="EMBL" id="FWYE01000004">
    <property type="protein sequence ID" value="SMD31482.1"/>
    <property type="molecule type" value="Genomic_DNA"/>
</dbReference>
<dbReference type="GO" id="GO:0019251">
    <property type="term" value="P:anaerobic cobalamin biosynthetic process"/>
    <property type="evidence" value="ECO:0007669"/>
    <property type="project" value="UniProtKB-UniRule"/>
</dbReference>
<keyword evidence="3 5" id="KW-0808">Transferase</keyword>
<dbReference type="HAMAP" id="MF_00787">
    <property type="entry name" value="CbiD"/>
    <property type="match status" value="1"/>
</dbReference>
<evidence type="ECO:0000256" key="1">
    <source>
        <dbReference type="ARBA" id="ARBA00022573"/>
    </source>
</evidence>
<comment type="catalytic activity">
    <reaction evidence="5">
        <text>Co-precorrin-5B + S-adenosyl-L-methionine = Co-precorrin-6A + S-adenosyl-L-homocysteine</text>
        <dbReference type="Rhea" id="RHEA:26285"/>
        <dbReference type="ChEBI" id="CHEBI:57856"/>
        <dbReference type="ChEBI" id="CHEBI:59789"/>
        <dbReference type="ChEBI" id="CHEBI:60063"/>
        <dbReference type="ChEBI" id="CHEBI:60064"/>
        <dbReference type="EC" id="2.1.1.195"/>
    </reaction>
</comment>
<dbReference type="RefSeq" id="WP_084273170.1">
    <property type="nucleotide sequence ID" value="NZ_FWYE01000004.1"/>
</dbReference>
<dbReference type="PANTHER" id="PTHR35863:SF1">
    <property type="entry name" value="COBALT-PRECORRIN-5B C(1)-METHYLTRANSFERASE"/>
    <property type="match status" value="1"/>
</dbReference>
<evidence type="ECO:0000313" key="7">
    <source>
        <dbReference type="Proteomes" id="UP000192315"/>
    </source>
</evidence>
<organism evidence="6 7">
    <name type="scientific">Picrophilus torridus (strain ATCC 700027 / DSM 9790 / JCM 10055 / NBRC 100828 / KAW 2/3)</name>
    <dbReference type="NCBI Taxonomy" id="1122961"/>
    <lineage>
        <taxon>Archaea</taxon>
        <taxon>Methanobacteriati</taxon>
        <taxon>Thermoplasmatota</taxon>
        <taxon>Thermoplasmata</taxon>
        <taxon>Thermoplasmatales</taxon>
        <taxon>Picrophilaceae</taxon>
        <taxon>Picrophilus</taxon>
    </lineage>
</organism>
<comment type="caution">
    <text evidence="6">The sequence shown here is derived from an EMBL/GenBank/DDBJ whole genome shotgun (WGS) entry which is preliminary data.</text>
</comment>
<dbReference type="InterPro" id="IPR036074">
    <property type="entry name" value="CbiD_sf"/>
</dbReference>
<reference evidence="6 7" key="1">
    <citation type="submission" date="2017-04" db="EMBL/GenBank/DDBJ databases">
        <authorList>
            <person name="Varghese N."/>
            <person name="Submissions S."/>
        </authorList>
    </citation>
    <scope>NUCLEOTIDE SEQUENCE [LARGE SCALE GENOMIC DNA]</scope>
    <source>
        <strain evidence="6 7">DSM 9789</strain>
    </source>
</reference>
<keyword evidence="7" id="KW-1185">Reference proteome</keyword>
<comment type="function">
    <text evidence="5">Catalyzes the methylation of C-1 in cobalt-precorrin-5B to form cobalt-precorrin-6A.</text>
</comment>
<dbReference type="PANTHER" id="PTHR35863">
    <property type="entry name" value="COBALT-PRECORRIN-5B C(1)-METHYLTRANSFERASE"/>
    <property type="match status" value="1"/>
</dbReference>
<dbReference type="SUPFAM" id="SSF111342">
    <property type="entry name" value="CbiD-like"/>
    <property type="match status" value="1"/>
</dbReference>
<dbReference type="NCBIfam" id="TIGR00312">
    <property type="entry name" value="cbiD"/>
    <property type="match status" value="1"/>
</dbReference>
<evidence type="ECO:0000256" key="4">
    <source>
        <dbReference type="ARBA" id="ARBA00022691"/>
    </source>
</evidence>
<dbReference type="GO" id="GO:0032259">
    <property type="term" value="P:methylation"/>
    <property type="evidence" value="ECO:0007669"/>
    <property type="project" value="UniProtKB-KW"/>
</dbReference>
<dbReference type="UniPathway" id="UPA00148">
    <property type="reaction ID" value="UER00227"/>
</dbReference>
<dbReference type="AlphaFoldDB" id="A0A8G2L7U7"/>
<keyword evidence="4 5" id="KW-0949">S-adenosyl-L-methionine</keyword>
<dbReference type="Pfam" id="PF01888">
    <property type="entry name" value="CbiD"/>
    <property type="match status" value="1"/>
</dbReference>
<keyword evidence="1 5" id="KW-0169">Cobalamin biosynthesis</keyword>
<dbReference type="EC" id="2.1.1.195" evidence="5"/>
<accession>A0A8G2L7U7</accession>
<comment type="similarity">
    <text evidence="5">Belongs to the CbiD family.</text>
</comment>
<name>A0A8G2L7U7_PICTO</name>
<protein>
    <recommendedName>
        <fullName evidence="5">Cobalt-precorrin-5B C(1)-methyltransferase</fullName>
        <ecNumber evidence="5">2.1.1.195</ecNumber>
    </recommendedName>
    <alternativeName>
        <fullName evidence="5">Cobalt-precorrin-6A synthase</fullName>
    </alternativeName>
</protein>
<evidence type="ECO:0000256" key="5">
    <source>
        <dbReference type="HAMAP-Rule" id="MF_00787"/>
    </source>
</evidence>
<proteinExistence type="inferred from homology"/>
<evidence type="ECO:0000256" key="3">
    <source>
        <dbReference type="ARBA" id="ARBA00022679"/>
    </source>
</evidence>
<sequence>MPRYGYTTGTCATAATRAAIIALATGRKLKSVEVKLPSKKNAIININDVEIKEDYAMASVVKDGGDDPDVTTGLVIYSKVSFTDSGIYVDGGEGIGRVTKEGLPVKPGNAAINPVPMRMIKNTAMETLSELNISSGLKIIISAPGGDKVALKTCNPKLGIIGGISILGTTGIVVPYSAASWRASIVLAMRVAIKSNYDTVILTTGSRTEEYARKLFNDRYPCIDVGDFIGFSVRRAAENGIKNIIIACMPGKASKLARGMEDTSSRNSGVDFDFIYKMALSINIKNAEIIKNSNTVNALVDEFTDDGLFKLMAELAKINLRRISNINIDVIIFDMSGNVIS</sequence>
<dbReference type="PIRSF" id="PIRSF026782">
    <property type="entry name" value="CbiD"/>
    <property type="match status" value="1"/>
</dbReference>
<evidence type="ECO:0000256" key="2">
    <source>
        <dbReference type="ARBA" id="ARBA00022603"/>
    </source>
</evidence>